<dbReference type="InterPro" id="IPR001509">
    <property type="entry name" value="Epimerase_deHydtase"/>
</dbReference>
<comment type="similarity">
    <text evidence="2">Belongs to the NAD(P)-dependent epimerase/dehydratase family. Dihydroflavonol-4-reductase subfamily.</text>
</comment>
<dbReference type="OMA" id="YATNEWY"/>
<dbReference type="InParanoid" id="G0VED8"/>
<evidence type="ECO:0000313" key="4">
    <source>
        <dbReference type="EMBL" id="CCC69929.1"/>
    </source>
</evidence>
<evidence type="ECO:0000259" key="3">
    <source>
        <dbReference type="Pfam" id="PF01370"/>
    </source>
</evidence>
<evidence type="ECO:0000256" key="1">
    <source>
        <dbReference type="ARBA" id="ARBA00023002"/>
    </source>
</evidence>
<dbReference type="eggNOG" id="KOG1502">
    <property type="taxonomic scope" value="Eukaryota"/>
</dbReference>
<protein>
    <recommendedName>
        <fullName evidence="3">NAD-dependent epimerase/dehydratase domain-containing protein</fullName>
    </recommendedName>
</protein>
<evidence type="ECO:0000313" key="5">
    <source>
        <dbReference type="Proteomes" id="UP000001640"/>
    </source>
</evidence>
<dbReference type="KEGG" id="ncs:NCAS_0D03480"/>
<dbReference type="SUPFAM" id="SSF51735">
    <property type="entry name" value="NAD(P)-binding Rossmann-fold domains"/>
    <property type="match status" value="1"/>
</dbReference>
<dbReference type="InterPro" id="IPR050425">
    <property type="entry name" value="NAD(P)_dehydrat-like"/>
</dbReference>
<gene>
    <name evidence="4" type="primary">NCAS0D03480</name>
    <name evidence="4" type="ordered locus">NCAS_0D03480</name>
</gene>
<keyword evidence="1" id="KW-0560">Oxidoreductase</keyword>
<dbReference type="AlphaFoldDB" id="G0VED8"/>
<dbReference type="InterPro" id="IPR036291">
    <property type="entry name" value="NAD(P)-bd_dom_sf"/>
</dbReference>
<organism evidence="4 5">
    <name type="scientific">Naumovozyma castellii</name>
    <name type="common">Yeast</name>
    <name type="synonym">Saccharomyces castellii</name>
    <dbReference type="NCBI Taxonomy" id="27288"/>
    <lineage>
        <taxon>Eukaryota</taxon>
        <taxon>Fungi</taxon>
        <taxon>Dikarya</taxon>
        <taxon>Ascomycota</taxon>
        <taxon>Saccharomycotina</taxon>
        <taxon>Saccharomycetes</taxon>
        <taxon>Saccharomycetales</taxon>
        <taxon>Saccharomycetaceae</taxon>
        <taxon>Naumovozyma</taxon>
    </lineage>
</organism>
<dbReference type="CDD" id="cd05227">
    <property type="entry name" value="AR_SDR_e"/>
    <property type="match status" value="1"/>
</dbReference>
<name>G0VED8_NAUCA</name>
<feature type="domain" description="NAD-dependent epimerase/dehydratase" evidence="3">
    <location>
        <begin position="8"/>
        <end position="264"/>
    </location>
</feature>
<reference evidence="4 5" key="1">
    <citation type="journal article" date="2011" name="Proc. Natl. Acad. Sci. U.S.A.">
        <title>Evolutionary erosion of yeast sex chromosomes by mating-type switching accidents.</title>
        <authorList>
            <person name="Gordon J.L."/>
            <person name="Armisen D."/>
            <person name="Proux-Wera E."/>
            <person name="Oheigeartaigh S.S."/>
            <person name="Byrne K.P."/>
            <person name="Wolfe K.H."/>
        </authorList>
    </citation>
    <scope>NUCLEOTIDE SEQUENCE [LARGE SCALE GENOMIC DNA]</scope>
    <source>
        <strain evidence="5">ATCC 76901 / BCRC 22586 / CBS 4309 / NBRC 1992 / NRRL Y-12630</strain>
    </source>
</reference>
<dbReference type="GO" id="GO:0016616">
    <property type="term" value="F:oxidoreductase activity, acting on the CH-OH group of donors, NAD or NADP as acceptor"/>
    <property type="evidence" value="ECO:0007669"/>
    <property type="project" value="TreeGrafter"/>
</dbReference>
<dbReference type="Gene3D" id="3.40.50.720">
    <property type="entry name" value="NAD(P)-binding Rossmann-like Domain"/>
    <property type="match status" value="1"/>
</dbReference>
<dbReference type="Pfam" id="PF01370">
    <property type="entry name" value="Epimerase"/>
    <property type="match status" value="1"/>
</dbReference>
<dbReference type="PANTHER" id="PTHR10366">
    <property type="entry name" value="NAD DEPENDENT EPIMERASE/DEHYDRATASE"/>
    <property type="match status" value="1"/>
</dbReference>
<dbReference type="STRING" id="1064592.G0VED8"/>
<accession>G0VED8</accession>
<dbReference type="FunFam" id="3.40.50.720:FF:000191">
    <property type="entry name" value="Methylglyoxal reductase (NADPH-dependent)"/>
    <property type="match status" value="1"/>
</dbReference>
<keyword evidence="5" id="KW-1185">Reference proteome</keyword>
<proteinExistence type="inferred from homology"/>
<dbReference type="OrthoDB" id="2735536at2759"/>
<dbReference type="GeneID" id="96903535"/>
<dbReference type="EMBL" id="HE576755">
    <property type="protein sequence ID" value="CCC69929.1"/>
    <property type="molecule type" value="Genomic_DNA"/>
</dbReference>
<dbReference type="PANTHER" id="PTHR10366:SF844">
    <property type="entry name" value="NADPH-DEPENDENT METHYLGLYOXAL REDUCTASE GRE2"/>
    <property type="match status" value="1"/>
</dbReference>
<reference key="2">
    <citation type="submission" date="2011-08" db="EMBL/GenBank/DDBJ databases">
        <title>Genome sequence of Naumovozyma castellii.</title>
        <authorList>
            <person name="Gordon J.L."/>
            <person name="Armisen D."/>
            <person name="Proux-Wera E."/>
            <person name="OhEigeartaigh S.S."/>
            <person name="Byrne K.P."/>
            <person name="Wolfe K.H."/>
        </authorList>
    </citation>
    <scope>NUCLEOTIDE SEQUENCE</scope>
    <source>
        <strain>Type strain:CBS 4309</strain>
    </source>
</reference>
<sequence length="350" mass="38979">MSTSKSTVFVSGASGFIAQHIISLLLEQNYKVIGSVRSNEKAEHVLSNFNHNPNLTLEIVKDLASLTAFDEVFKKHGDEIKIVLHAASPVVFQVDNFEKDILIPAVNGVKSMLNAILKYAPQTVERLIYTSSIVAQFNPCGENEKGMKLDETTWNDATWENCQTNAINAYSASKTFAEKAAWEFMKKHGNEVKFKLTTILPSYVLGPQLKIDLSNGKLNLSSELINSIVHAREESQLPTLSSRLGYFIDVRDVAKAELLAFQKDECIGKRLSLTSGTFSIQRILNVIHKDFPELNGKVPVGAPDLVEESADDIFDFSNEETKKALGFEFIDFKTSVDDSTRQILDAERKN</sequence>
<dbReference type="RefSeq" id="XP_003676290.1">
    <property type="nucleotide sequence ID" value="XM_003676242.1"/>
</dbReference>
<dbReference type="Proteomes" id="UP000001640">
    <property type="component" value="Chromosome 4"/>
</dbReference>
<evidence type="ECO:0000256" key="2">
    <source>
        <dbReference type="ARBA" id="ARBA00023445"/>
    </source>
</evidence>
<dbReference type="HOGENOM" id="CLU_007383_9_2_1"/>